<proteinExistence type="predicted"/>
<protein>
    <submittedName>
        <fullName evidence="1">Uncharacterized protein</fullName>
    </submittedName>
</protein>
<keyword evidence="2" id="KW-1185">Reference proteome</keyword>
<reference evidence="1 2" key="1">
    <citation type="journal article" date="2022" name="New Phytol.">
        <title>Ecological generalism drives hyperdiversity of secondary metabolite gene clusters in xylarialean endophytes.</title>
        <authorList>
            <person name="Franco M.E.E."/>
            <person name="Wisecaver J.H."/>
            <person name="Arnold A.E."/>
            <person name="Ju Y.M."/>
            <person name="Slot J.C."/>
            <person name="Ahrendt S."/>
            <person name="Moore L.P."/>
            <person name="Eastman K.E."/>
            <person name="Scott K."/>
            <person name="Konkel Z."/>
            <person name="Mondo S.J."/>
            <person name="Kuo A."/>
            <person name="Hayes R.D."/>
            <person name="Haridas S."/>
            <person name="Andreopoulos B."/>
            <person name="Riley R."/>
            <person name="LaButti K."/>
            <person name="Pangilinan J."/>
            <person name="Lipzen A."/>
            <person name="Amirebrahimi M."/>
            <person name="Yan J."/>
            <person name="Adam C."/>
            <person name="Keymanesh K."/>
            <person name="Ng V."/>
            <person name="Louie K."/>
            <person name="Northen T."/>
            <person name="Drula E."/>
            <person name="Henrissat B."/>
            <person name="Hsieh H.M."/>
            <person name="Youens-Clark K."/>
            <person name="Lutzoni F."/>
            <person name="Miadlikowska J."/>
            <person name="Eastwood D.C."/>
            <person name="Hamelin R.C."/>
            <person name="Grigoriev I.V."/>
            <person name="U'Ren J.M."/>
        </authorList>
    </citation>
    <scope>NUCLEOTIDE SEQUENCE [LARGE SCALE GENOMIC DNA]</scope>
    <source>
        <strain evidence="1 2">ER1909</strain>
    </source>
</reference>
<dbReference type="Proteomes" id="UP001497680">
    <property type="component" value="Unassembled WGS sequence"/>
</dbReference>
<evidence type="ECO:0000313" key="2">
    <source>
        <dbReference type="Proteomes" id="UP001497680"/>
    </source>
</evidence>
<comment type="caution">
    <text evidence="1">The sequence shown here is derived from an EMBL/GenBank/DDBJ whole genome shotgun (WGS) entry which is preliminary data.</text>
</comment>
<sequence>MDPEINNDTAVELERTSIMEVQPKDVPNQTTRKQPVTENGIYLALKHIWLSMPYHAKLDTFILTPGKREFFGSDTYNRDGEKDNHFERMWEIDWGHDEEGNREFPEEFLNIFTSPYVFWPIDVGRSERRPHWATVVIHLAINPEITEGDWKGLHTVIKNIAVIDPDRRTRRNVTHAQRVRKAFQRVLKMLYHIGLTPSDHFLASGPSNREVWVPPSNPIVPRPAPIPGGLRGEFTPPTESWTSGFRCFWLIRLFLNRVTEMYCTSRRHNGEIFWADAPGYFDPDIVRQEMFGYTTAVIHRMTEYNTRAAIEPILKVNLNGVAIEAKELKPKKKNTFMWPPGRRDENGEPAWNVVDDNDLDDISDEESADDESDYDSEFDDPTLTPSSSSSSPSPPPPPRRGRRGRPKSKTSAPPKKGGAAVKKGGAASKKGGAASKKGGAASKKDGAVSKKGGAASKKGDVEPQNVDDQQNVDEEKKKEEEERKKKEEEERKKKEEEERKKKEEADRKKKEEEEKQKRKDKEDEERRKKADMEKEQDSSEDSDIEAMEEEESEWEKASDGEKAAAEKRVAEKMTAAKKKMAEKKAAEEAEEEEEEEPFIPKTVDDDSSVDSDERDYIERVARGRDGGGGGGEGNGGEGNGGEGNGEGNGGEGNGGEGNGEGNGGESDEGENQIEGDTLAQVMEAIRSSIPSVEETTLPAEDPPPAEDQPSVSSPLFPPTPTDPAEGPSRVSSPDVSDLSEEEPSSTVPAEHPPPTAPAEDPSSTLSDVDPSSSALDPLTSSDKKRGLSTIVEETEHEESPAKKPKTGGGVVNENENEDDYYYWSSPDNSDPDTPMVKRRRKTELPGREGEE</sequence>
<dbReference type="EMBL" id="MU394362">
    <property type="protein sequence ID" value="KAI6082859.1"/>
    <property type="molecule type" value="Genomic_DNA"/>
</dbReference>
<organism evidence="1 2">
    <name type="scientific">Hypoxylon rubiginosum</name>
    <dbReference type="NCBI Taxonomy" id="110542"/>
    <lineage>
        <taxon>Eukaryota</taxon>
        <taxon>Fungi</taxon>
        <taxon>Dikarya</taxon>
        <taxon>Ascomycota</taxon>
        <taxon>Pezizomycotina</taxon>
        <taxon>Sordariomycetes</taxon>
        <taxon>Xylariomycetidae</taxon>
        <taxon>Xylariales</taxon>
        <taxon>Hypoxylaceae</taxon>
        <taxon>Hypoxylon</taxon>
    </lineage>
</organism>
<accession>A0ACC0CR48</accession>
<name>A0ACC0CR48_9PEZI</name>
<evidence type="ECO:0000313" key="1">
    <source>
        <dbReference type="EMBL" id="KAI6082859.1"/>
    </source>
</evidence>
<gene>
    <name evidence="1" type="ORF">F4821DRAFT_281444</name>
</gene>